<sequence>MKKSIFALSVTAFFSASAFASDYIVSDPKVLLPGEDVTSFAMADLNGDGVDELLFVTASGQLKYSQLIGLGNGLIDPNAFESLKNSPGTFEMNISLNGDNYRNTRLTIGSNSRISIHRNRTRTSCSATMRLENDKVTAKASNVAYELTYVSRNYIVGTMTCTSNGIEQSEQVSFTATRLGY</sequence>
<evidence type="ECO:0000313" key="2">
    <source>
        <dbReference type="EMBL" id="NOJ22172.1"/>
    </source>
</evidence>
<comment type="caution">
    <text evidence="2">The sequence shown here is derived from an EMBL/GenBank/DDBJ whole genome shotgun (WGS) entry which is preliminary data.</text>
</comment>
<dbReference type="AlphaFoldDB" id="A0AAP6ZP02"/>
<accession>A0AAP6ZP02</accession>
<gene>
    <name evidence="2" type="ORF">F0238_05420</name>
</gene>
<dbReference type="Proteomes" id="UP000576645">
    <property type="component" value="Unassembled WGS sequence"/>
</dbReference>
<evidence type="ECO:0000313" key="3">
    <source>
        <dbReference type="Proteomes" id="UP000576645"/>
    </source>
</evidence>
<feature type="signal peptide" evidence="1">
    <location>
        <begin position="1"/>
        <end position="20"/>
    </location>
</feature>
<dbReference type="SUPFAM" id="SSF69318">
    <property type="entry name" value="Integrin alpha N-terminal domain"/>
    <property type="match status" value="1"/>
</dbReference>
<organism evidence="2 3">
    <name type="scientific">Vibrio coralliilyticus</name>
    <dbReference type="NCBI Taxonomy" id="190893"/>
    <lineage>
        <taxon>Bacteria</taxon>
        <taxon>Pseudomonadati</taxon>
        <taxon>Pseudomonadota</taxon>
        <taxon>Gammaproteobacteria</taxon>
        <taxon>Vibrionales</taxon>
        <taxon>Vibrionaceae</taxon>
        <taxon>Vibrio</taxon>
    </lineage>
</organism>
<dbReference type="EMBL" id="VTXP01000003">
    <property type="protein sequence ID" value="NOJ22172.1"/>
    <property type="molecule type" value="Genomic_DNA"/>
</dbReference>
<reference evidence="2 3" key="1">
    <citation type="submission" date="2019-09" db="EMBL/GenBank/DDBJ databases">
        <title>Draft genome sequencing and comparative genomics of hatchery-associated Vibrios.</title>
        <authorList>
            <person name="Kehlet-Delgado H."/>
            <person name="Mueller R.S."/>
        </authorList>
    </citation>
    <scope>NUCLEOTIDE SEQUENCE [LARGE SCALE GENOMIC DNA]</scope>
    <source>
        <strain evidence="2 3">09-121-3</strain>
    </source>
</reference>
<name>A0AAP6ZP02_9VIBR</name>
<keyword evidence="1" id="KW-0732">Signal</keyword>
<dbReference type="InterPro" id="IPR028994">
    <property type="entry name" value="Integrin_alpha_N"/>
</dbReference>
<proteinExistence type="predicted"/>
<dbReference type="RefSeq" id="WP_171352093.1">
    <property type="nucleotide sequence ID" value="NZ_VTXP01000003.1"/>
</dbReference>
<feature type="chain" id="PRO_5043004220" evidence="1">
    <location>
        <begin position="21"/>
        <end position="181"/>
    </location>
</feature>
<protein>
    <submittedName>
        <fullName evidence="2">Uncharacterized protein</fullName>
    </submittedName>
</protein>
<evidence type="ECO:0000256" key="1">
    <source>
        <dbReference type="SAM" id="SignalP"/>
    </source>
</evidence>